<name>E9HYD5_DAPPU</name>
<reference evidence="1 2" key="1">
    <citation type="journal article" date="2011" name="Science">
        <title>The ecoresponsive genome of Daphnia pulex.</title>
        <authorList>
            <person name="Colbourne J.K."/>
            <person name="Pfrender M.E."/>
            <person name="Gilbert D."/>
            <person name="Thomas W.K."/>
            <person name="Tucker A."/>
            <person name="Oakley T.H."/>
            <person name="Tokishita S."/>
            <person name="Aerts A."/>
            <person name="Arnold G.J."/>
            <person name="Basu M.K."/>
            <person name="Bauer D.J."/>
            <person name="Caceres C.E."/>
            <person name="Carmel L."/>
            <person name="Casola C."/>
            <person name="Choi J.H."/>
            <person name="Detter J.C."/>
            <person name="Dong Q."/>
            <person name="Dusheyko S."/>
            <person name="Eads B.D."/>
            <person name="Frohlich T."/>
            <person name="Geiler-Samerotte K.A."/>
            <person name="Gerlach D."/>
            <person name="Hatcher P."/>
            <person name="Jogdeo S."/>
            <person name="Krijgsveld J."/>
            <person name="Kriventseva E.V."/>
            <person name="Kultz D."/>
            <person name="Laforsch C."/>
            <person name="Lindquist E."/>
            <person name="Lopez J."/>
            <person name="Manak J.R."/>
            <person name="Muller J."/>
            <person name="Pangilinan J."/>
            <person name="Patwardhan R.P."/>
            <person name="Pitluck S."/>
            <person name="Pritham E.J."/>
            <person name="Rechtsteiner A."/>
            <person name="Rho M."/>
            <person name="Rogozin I.B."/>
            <person name="Sakarya O."/>
            <person name="Salamov A."/>
            <person name="Schaack S."/>
            <person name="Shapiro H."/>
            <person name="Shiga Y."/>
            <person name="Skalitzky C."/>
            <person name="Smith Z."/>
            <person name="Souvorov A."/>
            <person name="Sung W."/>
            <person name="Tang Z."/>
            <person name="Tsuchiya D."/>
            <person name="Tu H."/>
            <person name="Vos H."/>
            <person name="Wang M."/>
            <person name="Wolf Y.I."/>
            <person name="Yamagata H."/>
            <person name="Yamada T."/>
            <person name="Ye Y."/>
            <person name="Shaw J.R."/>
            <person name="Andrews J."/>
            <person name="Crease T.J."/>
            <person name="Tang H."/>
            <person name="Lucas S.M."/>
            <person name="Robertson H.M."/>
            <person name="Bork P."/>
            <person name="Koonin E.V."/>
            <person name="Zdobnov E.M."/>
            <person name="Grigoriev I.V."/>
            <person name="Lynch M."/>
            <person name="Boore J.L."/>
        </authorList>
    </citation>
    <scope>NUCLEOTIDE SEQUENCE [LARGE SCALE GENOMIC DNA]</scope>
</reference>
<dbReference type="KEGG" id="dpx:DAPPUDRAFT_268797"/>
<dbReference type="HOGENOM" id="CLU_1961819_0_0_1"/>
<dbReference type="Pfam" id="PF14223">
    <property type="entry name" value="Retrotran_gag_2"/>
    <property type="match status" value="1"/>
</dbReference>
<sequence length="128" mass="15021">MANKGQLWSQFYEYQFNQSQDMLANITSVEHLVRQLKDLEETITEVQTTNKIVSILPSQFQHFRVVWDTYNKSEQTMELLTLRLLAEERRMDAVKREIPREPSPSKSVEALAVTNQYRTGSYRGGRHN</sequence>
<gene>
    <name evidence="1" type="ORF">DAPPUDRAFT_268797</name>
</gene>
<dbReference type="Proteomes" id="UP000000305">
    <property type="component" value="Unassembled WGS sequence"/>
</dbReference>
<evidence type="ECO:0000313" key="1">
    <source>
        <dbReference type="EMBL" id="EFX63247.1"/>
    </source>
</evidence>
<evidence type="ECO:0000313" key="2">
    <source>
        <dbReference type="Proteomes" id="UP000000305"/>
    </source>
</evidence>
<proteinExistence type="predicted"/>
<dbReference type="EMBL" id="GL733140">
    <property type="protein sequence ID" value="EFX63247.1"/>
    <property type="molecule type" value="Genomic_DNA"/>
</dbReference>
<dbReference type="PhylomeDB" id="E9HYD5"/>
<accession>E9HYD5</accession>
<dbReference type="OrthoDB" id="6779527at2759"/>
<dbReference type="InParanoid" id="E9HYD5"/>
<protein>
    <submittedName>
        <fullName evidence="1">Uncharacterized protein</fullName>
    </submittedName>
</protein>
<organism evidence="1 2">
    <name type="scientific">Daphnia pulex</name>
    <name type="common">Water flea</name>
    <dbReference type="NCBI Taxonomy" id="6669"/>
    <lineage>
        <taxon>Eukaryota</taxon>
        <taxon>Metazoa</taxon>
        <taxon>Ecdysozoa</taxon>
        <taxon>Arthropoda</taxon>
        <taxon>Crustacea</taxon>
        <taxon>Branchiopoda</taxon>
        <taxon>Diplostraca</taxon>
        <taxon>Cladocera</taxon>
        <taxon>Anomopoda</taxon>
        <taxon>Daphniidae</taxon>
        <taxon>Daphnia</taxon>
    </lineage>
</organism>
<dbReference type="AlphaFoldDB" id="E9HYD5"/>
<keyword evidence="2" id="KW-1185">Reference proteome</keyword>